<comment type="caution">
    <text evidence="2">The sequence shown here is derived from an EMBL/GenBank/DDBJ whole genome shotgun (WGS) entry which is preliminary data.</text>
</comment>
<keyword evidence="3" id="KW-1185">Reference proteome</keyword>
<gene>
    <name evidence="2" type="ORF">PR048_000002</name>
</gene>
<evidence type="ECO:0000313" key="3">
    <source>
        <dbReference type="Proteomes" id="UP001159363"/>
    </source>
</evidence>
<evidence type="ECO:0008006" key="4">
    <source>
        <dbReference type="Google" id="ProtNLM"/>
    </source>
</evidence>
<dbReference type="PANTHER" id="PTHR47326:SF1">
    <property type="entry name" value="HTH PSQ-TYPE DOMAIN-CONTAINING PROTEIN"/>
    <property type="match status" value="1"/>
</dbReference>
<protein>
    <recommendedName>
        <fullName evidence="4">Transposase</fullName>
    </recommendedName>
</protein>
<sequence length="140" mass="16098">MFERLHQRLPDTGSLRPRHTDAVRRDVRTPTFYGDVIQRLANEPSTSTRAIAGPMGTSQSTIFSVMRDYSLRAYHLQKVQGLGPDDFAHRVQYVQWLLQWSITNTAFNKSNLFSDEAYFTRNAYLNSRNSHMPGSSMAIR</sequence>
<reference evidence="2 3" key="1">
    <citation type="submission" date="2023-02" db="EMBL/GenBank/DDBJ databases">
        <title>LHISI_Scaffold_Assembly.</title>
        <authorList>
            <person name="Stuart O.P."/>
            <person name="Cleave R."/>
            <person name="Magrath M.J.L."/>
            <person name="Mikheyev A.S."/>
        </authorList>
    </citation>
    <scope>NUCLEOTIDE SEQUENCE [LARGE SCALE GENOMIC DNA]</scope>
    <source>
        <strain evidence="2">Daus_M_001</strain>
        <tissue evidence="2">Leg muscle</tissue>
    </source>
</reference>
<name>A0ABQ9IDE1_9NEOP</name>
<dbReference type="PANTHER" id="PTHR47326">
    <property type="entry name" value="TRANSPOSABLE ELEMENT TC3 TRANSPOSASE-LIKE PROTEIN"/>
    <property type="match status" value="1"/>
</dbReference>
<organism evidence="2 3">
    <name type="scientific">Dryococelus australis</name>
    <dbReference type="NCBI Taxonomy" id="614101"/>
    <lineage>
        <taxon>Eukaryota</taxon>
        <taxon>Metazoa</taxon>
        <taxon>Ecdysozoa</taxon>
        <taxon>Arthropoda</taxon>
        <taxon>Hexapoda</taxon>
        <taxon>Insecta</taxon>
        <taxon>Pterygota</taxon>
        <taxon>Neoptera</taxon>
        <taxon>Polyneoptera</taxon>
        <taxon>Phasmatodea</taxon>
        <taxon>Verophasmatodea</taxon>
        <taxon>Anareolatae</taxon>
        <taxon>Phasmatidae</taxon>
        <taxon>Eurycanthinae</taxon>
        <taxon>Dryococelus</taxon>
    </lineage>
</organism>
<proteinExistence type="predicted"/>
<accession>A0ABQ9IDE1</accession>
<dbReference type="Proteomes" id="UP001159363">
    <property type="component" value="Chromosome 1"/>
</dbReference>
<feature type="region of interest" description="Disordered" evidence="1">
    <location>
        <begin position="1"/>
        <end position="21"/>
    </location>
</feature>
<dbReference type="EMBL" id="JARBHB010000001">
    <property type="protein sequence ID" value="KAJ8894695.1"/>
    <property type="molecule type" value="Genomic_DNA"/>
</dbReference>
<evidence type="ECO:0000313" key="2">
    <source>
        <dbReference type="EMBL" id="KAJ8894695.1"/>
    </source>
</evidence>
<evidence type="ECO:0000256" key="1">
    <source>
        <dbReference type="SAM" id="MobiDB-lite"/>
    </source>
</evidence>